<dbReference type="Pfam" id="PF01381">
    <property type="entry name" value="HTH_3"/>
    <property type="match status" value="1"/>
</dbReference>
<evidence type="ECO:0000313" key="7">
    <source>
        <dbReference type="EMBL" id="SFL44444.1"/>
    </source>
</evidence>
<evidence type="ECO:0000256" key="4">
    <source>
        <dbReference type="HAMAP-Rule" id="MF_00584"/>
    </source>
</evidence>
<dbReference type="CDD" id="cd00093">
    <property type="entry name" value="HTH_XRE"/>
    <property type="match status" value="1"/>
</dbReference>
<evidence type="ECO:0000313" key="6">
    <source>
        <dbReference type="EMBL" id="AMK14888.1"/>
    </source>
</evidence>
<dbReference type="SUPFAM" id="SSF47413">
    <property type="entry name" value="lambda repressor-like DNA-binding domains"/>
    <property type="match status" value="1"/>
</dbReference>
<dbReference type="AlphaFoldDB" id="A0A126QYI3"/>
<sequence>MAITNRNQLIGEVYQLLNKEGFETSNIYDQSCFDLVARKKLLILLLKVLINIDSINEAHIEEIRQISNVFLASPIIVGIKSKNHILEEDVVYERHGLPAIGLETLKNMIVYDEYPEILADRGGYYVQINGNVLKEYREEYNLSLKDLADLAHVSRATMYKYEKGMVRANTETAMLLEEILNTKITLDIDLFEPYQEDIKLKADTSNLNQTQGTNAQNLAKLGFGVVSTNKSPFDALAKAEIATKKKEQNPLIANLNVQDEQNTKTLNKMAISLKDLSLVTSSNPFFVLEDDKIKDSIDGIPVIKSWEMKEFENSKEFLKLIKERRNN</sequence>
<protein>
    <recommendedName>
        <fullName evidence="4">Putative HTH-type transcriptional regulatory protein SAMN02910297_00903</fullName>
    </recommendedName>
</protein>
<evidence type="ECO:0000313" key="9">
    <source>
        <dbReference type="Proteomes" id="UP000183442"/>
    </source>
</evidence>
<dbReference type="Proteomes" id="UP000183442">
    <property type="component" value="Unassembled WGS sequence"/>
</dbReference>
<evidence type="ECO:0000313" key="8">
    <source>
        <dbReference type="Proteomes" id="UP000066376"/>
    </source>
</evidence>
<dbReference type="GO" id="GO:0003677">
    <property type="term" value="F:DNA binding"/>
    <property type="evidence" value="ECO:0007669"/>
    <property type="project" value="UniProtKB-KW"/>
</dbReference>
<gene>
    <name evidence="7" type="ORF">SAMN02910297_00903</name>
    <name evidence="6" type="ORF">YLM1_0328</name>
</gene>
<evidence type="ECO:0000256" key="2">
    <source>
        <dbReference type="ARBA" id="ARBA00023125"/>
    </source>
</evidence>
<keyword evidence="2 4" id="KW-0238">DNA-binding</keyword>
<feature type="domain" description="HTH cro/C1-type" evidence="5">
    <location>
        <begin position="133"/>
        <end position="191"/>
    </location>
</feature>
<dbReference type="EMBL" id="FOTL01000011">
    <property type="protein sequence ID" value="SFL44444.1"/>
    <property type="molecule type" value="Genomic_DNA"/>
</dbReference>
<evidence type="ECO:0000259" key="5">
    <source>
        <dbReference type="PROSITE" id="PS50943"/>
    </source>
</evidence>
<name>A0A126QYI3_METOL</name>
<reference evidence="9" key="4">
    <citation type="submission" date="2016-10" db="EMBL/GenBank/DDBJ databases">
        <authorList>
            <person name="Varghese N."/>
        </authorList>
    </citation>
    <scope>NUCLEOTIDE SEQUENCE [LARGE SCALE GENOMIC DNA]</scope>
    <source>
        <strain evidence="9">DSM 16632</strain>
    </source>
</reference>
<reference evidence="6 8" key="1">
    <citation type="journal article" date="2016" name="Genome Announc.">
        <title>Draft Genome Sequence of the Rumen Methanogen Methanobrevibacter olleyae YLM1.</title>
        <authorList>
            <person name="Kelly W.J."/>
            <person name="Li D."/>
            <person name="Lambie S.C."/>
            <person name="Cox F."/>
            <person name="Attwood G.T."/>
            <person name="Altermann E."/>
            <person name="Leahy S.C."/>
        </authorList>
    </citation>
    <scope>NUCLEOTIDE SEQUENCE [LARGE SCALE GENOMIC DNA]</scope>
    <source>
        <strain evidence="6 8">YLM1</strain>
    </source>
</reference>
<dbReference type="InterPro" id="IPR020886">
    <property type="entry name" value="MTH_967-like"/>
</dbReference>
<reference evidence="7" key="3">
    <citation type="submission" date="2016-10" db="EMBL/GenBank/DDBJ databases">
        <authorList>
            <person name="de Groot N.N."/>
        </authorList>
    </citation>
    <scope>NUCLEOTIDE SEQUENCE [LARGE SCALE GENOMIC DNA]</scope>
    <source>
        <strain evidence="7">DSM 16632</strain>
    </source>
</reference>
<dbReference type="NCBIfam" id="NF003162">
    <property type="entry name" value="PRK04140.1"/>
    <property type="match status" value="1"/>
</dbReference>
<proteinExistence type="inferred from homology"/>
<dbReference type="Proteomes" id="UP000066376">
    <property type="component" value="Chromosome"/>
</dbReference>
<dbReference type="Pfam" id="PF26553">
    <property type="entry name" value="PDDEXK_19"/>
    <property type="match status" value="1"/>
</dbReference>
<dbReference type="InterPro" id="IPR001387">
    <property type="entry name" value="Cro/C1-type_HTH"/>
</dbReference>
<keyword evidence="1 4" id="KW-0805">Transcription regulation</keyword>
<dbReference type="SMART" id="SM00530">
    <property type="entry name" value="HTH_XRE"/>
    <property type="match status" value="1"/>
</dbReference>
<dbReference type="HAMAP" id="MF_00584">
    <property type="entry name" value="HTH_type_cro_C1"/>
    <property type="match status" value="1"/>
</dbReference>
<evidence type="ECO:0000256" key="3">
    <source>
        <dbReference type="ARBA" id="ARBA00023163"/>
    </source>
</evidence>
<dbReference type="KEGG" id="mol:YLM1_0328"/>
<dbReference type="PROSITE" id="PS50943">
    <property type="entry name" value="HTH_CROC1"/>
    <property type="match status" value="1"/>
</dbReference>
<organism evidence="6 8">
    <name type="scientific">Methanobrevibacter olleyae</name>
    <dbReference type="NCBI Taxonomy" id="294671"/>
    <lineage>
        <taxon>Archaea</taxon>
        <taxon>Methanobacteriati</taxon>
        <taxon>Methanobacteriota</taxon>
        <taxon>Methanomada group</taxon>
        <taxon>Methanobacteria</taxon>
        <taxon>Methanobacteriales</taxon>
        <taxon>Methanobacteriaceae</taxon>
        <taxon>Methanobrevibacter</taxon>
    </lineage>
</organism>
<dbReference type="GO" id="GO:0003700">
    <property type="term" value="F:DNA-binding transcription factor activity"/>
    <property type="evidence" value="ECO:0007669"/>
    <property type="project" value="UniProtKB-UniRule"/>
</dbReference>
<keyword evidence="3 4" id="KW-0804">Transcription</keyword>
<accession>A0A126QYI3</accession>
<dbReference type="EMBL" id="CP014265">
    <property type="protein sequence ID" value="AMK14888.1"/>
    <property type="molecule type" value="Genomic_DNA"/>
</dbReference>
<dbReference type="PATRIC" id="fig|294671.3.peg.330"/>
<dbReference type="Gene3D" id="1.10.260.40">
    <property type="entry name" value="lambda repressor-like DNA-binding domains"/>
    <property type="match status" value="1"/>
</dbReference>
<dbReference type="InterPro" id="IPR059051">
    <property type="entry name" value="MTH_967_PDDEXK"/>
</dbReference>
<keyword evidence="8" id="KW-1185">Reference proteome</keyword>
<reference evidence="8" key="2">
    <citation type="submission" date="2016-02" db="EMBL/GenBank/DDBJ databases">
        <title>The draft genome sequence of the rumen methanogen Methanobrevibacter olleyae YLM1.</title>
        <authorList>
            <consortium name="New Zealand Agricultural Greenhouse Gas Research Centre/Pastoral Greenhouse Gas Research Consortium"/>
            <person name="Kelly W.J."/>
            <person name="Li D."/>
            <person name="Lambie S.C."/>
            <person name="Attwood G.T."/>
            <person name="Altermann E."/>
            <person name="Leahy S.C."/>
        </authorList>
    </citation>
    <scope>NUCLEOTIDE SEQUENCE [LARGE SCALE GENOMIC DNA]</scope>
    <source>
        <strain evidence="8">YLM1</strain>
    </source>
</reference>
<evidence type="ECO:0000256" key="1">
    <source>
        <dbReference type="ARBA" id="ARBA00023015"/>
    </source>
</evidence>
<dbReference type="STRING" id="294671.YLM1_0328"/>
<dbReference type="InterPro" id="IPR010982">
    <property type="entry name" value="Lambda_DNA-bd_dom_sf"/>
</dbReference>